<reference evidence="2" key="1">
    <citation type="journal article" date="2017" name="Gigascience">
        <title>The genome draft of coconut (Cocos nucifera).</title>
        <authorList>
            <person name="Xiao Y."/>
            <person name="Xu P."/>
            <person name="Fan H."/>
            <person name="Baudouin L."/>
            <person name="Xia W."/>
            <person name="Bocs S."/>
            <person name="Xu J."/>
            <person name="Li Q."/>
            <person name="Guo A."/>
            <person name="Zhou L."/>
            <person name="Li J."/>
            <person name="Wu Y."/>
            <person name="Ma Z."/>
            <person name="Armero A."/>
            <person name="Issali A.E."/>
            <person name="Liu N."/>
            <person name="Peng M."/>
            <person name="Yang Y."/>
        </authorList>
    </citation>
    <scope>NUCLEOTIDE SEQUENCE</scope>
    <source>
        <tissue evidence="2">Spear leaf of Hainan Tall coconut</tissue>
    </source>
</reference>
<dbReference type="OrthoDB" id="438224at2759"/>
<dbReference type="Proteomes" id="UP000797356">
    <property type="component" value="Chromosome 6"/>
</dbReference>
<sequence>MASLFTQGHHRSLRLFFLSPRSPGGSPPPRPLPRRVSCRTIACEPADAFRTVRPVTISYPELQDKKRDLSTKIEQGLGPDGLGIVAVSDAEAIRKRL</sequence>
<comment type="caution">
    <text evidence="2">The sequence shown here is derived from an EMBL/GenBank/DDBJ whole genome shotgun (WGS) entry which is preliminary data.</text>
</comment>
<organism evidence="2 3">
    <name type="scientific">Cocos nucifera</name>
    <name type="common">Coconut palm</name>
    <dbReference type="NCBI Taxonomy" id="13894"/>
    <lineage>
        <taxon>Eukaryota</taxon>
        <taxon>Viridiplantae</taxon>
        <taxon>Streptophyta</taxon>
        <taxon>Embryophyta</taxon>
        <taxon>Tracheophyta</taxon>
        <taxon>Spermatophyta</taxon>
        <taxon>Magnoliopsida</taxon>
        <taxon>Liliopsida</taxon>
        <taxon>Arecaceae</taxon>
        <taxon>Arecoideae</taxon>
        <taxon>Cocoseae</taxon>
        <taxon>Attaleinae</taxon>
        <taxon>Cocos</taxon>
    </lineage>
</organism>
<evidence type="ECO:0000313" key="2">
    <source>
        <dbReference type="EMBL" id="KAG1346249.1"/>
    </source>
</evidence>
<dbReference type="EMBL" id="CM017877">
    <property type="protein sequence ID" value="KAG1346249.1"/>
    <property type="molecule type" value="Genomic_DNA"/>
</dbReference>
<dbReference type="AlphaFoldDB" id="A0A8K0I9L2"/>
<reference evidence="2" key="2">
    <citation type="submission" date="2019-07" db="EMBL/GenBank/DDBJ databases">
        <authorList>
            <person name="Yang Y."/>
            <person name="Bocs S."/>
            <person name="Baudouin L."/>
        </authorList>
    </citation>
    <scope>NUCLEOTIDE SEQUENCE</scope>
    <source>
        <tissue evidence="2">Spear leaf of Hainan Tall coconut</tissue>
    </source>
</reference>
<evidence type="ECO:0000256" key="1">
    <source>
        <dbReference type="SAM" id="MobiDB-lite"/>
    </source>
</evidence>
<proteinExistence type="predicted"/>
<protein>
    <submittedName>
        <fullName evidence="2">Uncharacterized protein</fullName>
    </submittedName>
</protein>
<gene>
    <name evidence="2" type="ORF">COCNU_06G000780</name>
</gene>
<keyword evidence="3" id="KW-1185">Reference proteome</keyword>
<feature type="region of interest" description="Disordered" evidence="1">
    <location>
        <begin position="16"/>
        <end position="35"/>
    </location>
</feature>
<accession>A0A8K0I9L2</accession>
<evidence type="ECO:0000313" key="3">
    <source>
        <dbReference type="Proteomes" id="UP000797356"/>
    </source>
</evidence>
<name>A0A8K0I9L2_COCNU</name>